<evidence type="ECO:0000256" key="1">
    <source>
        <dbReference type="SAM" id="Coils"/>
    </source>
</evidence>
<dbReference type="AlphaFoldDB" id="A0A4P7GKH9"/>
<name>A0A4P7GKH9_9ACTN</name>
<dbReference type="OrthoDB" id="8477333at2"/>
<dbReference type="Proteomes" id="UP000294894">
    <property type="component" value="Chromosome"/>
</dbReference>
<gene>
    <name evidence="3" type="ORF">EXE57_08230</name>
</gene>
<dbReference type="RefSeq" id="WP_135076226.1">
    <property type="nucleotide sequence ID" value="NZ_CP038267.1"/>
</dbReference>
<evidence type="ECO:0000256" key="2">
    <source>
        <dbReference type="SAM" id="MobiDB-lite"/>
    </source>
</evidence>
<reference evidence="3 4" key="1">
    <citation type="submission" date="2019-03" db="EMBL/GenBank/DDBJ databases">
        <title>Three New Species of Nocardioides, Nocardioides euryhalodurans sp. nov., Nocardioides seonyuensis sp. nov. and Nocardioides eburneoflavus sp. nov., Iolated from Soil.</title>
        <authorList>
            <person name="Roh S.G."/>
            <person name="Lee C."/>
            <person name="Kim M.-K."/>
            <person name="Kim S.B."/>
        </authorList>
    </citation>
    <scope>NUCLEOTIDE SEQUENCE [LARGE SCALE GENOMIC DNA]</scope>
    <source>
        <strain evidence="3 4">MMS17-SY117</strain>
    </source>
</reference>
<sequence>MADPPLIQLEPGGTAPVVRYDIPEPTGYEGKNFIRLDFEDDVFTQAARAAQPVSRATPLENQSTDQVRTEVAAYLRTGSSRRSELPSLPVTVAMRPAGDTPLPPPPDIDDDVLDGIADQVAQGFHVVKGVDLFGSPLITTVPVPPQPDPHLYLVETLRMTSFLGDYGAGRIVKTFTLLPGEVTKISVKTYRQRESTRKDASSVLDSLTQESATDLEKSLTTEQSDQRSFQQTKEYYADAEASAGWGWGSASVKAGVKGSTNAAREESVKNVSNATEKHSARASAKREVEINTSYEVTDKEGEELATERQVENINLSRTLNFVFRQMNQEFVTFLHLTDVRIGYFDGHGSSRREYPLSGLEQLLAEVVDPAHRGPVRDVILEQLSAVRNRDGVPIDVVDEVEVTPGDVYRRFDTELTAGFTDERGRSYEVPGVLLKVDRRVMRTEGVIVEALLGNGPALDGYAEQLQQLEVERREAEVAKEQAQAAQVALVNQVIDAGDETKGAIAAQLLGCTFGCHCCCCADDSAPAGGSGGVSPGPAVPAPQP</sequence>
<feature type="coiled-coil region" evidence="1">
    <location>
        <begin position="458"/>
        <end position="488"/>
    </location>
</feature>
<proteinExistence type="predicted"/>
<keyword evidence="1" id="KW-0175">Coiled coil</keyword>
<dbReference type="KEGG" id="noy:EXE57_08230"/>
<keyword evidence="4" id="KW-1185">Reference proteome</keyword>
<feature type="region of interest" description="Disordered" evidence="2">
    <location>
        <begin position="260"/>
        <end position="286"/>
    </location>
</feature>
<protein>
    <submittedName>
        <fullName evidence="3">Uncharacterized protein</fullName>
    </submittedName>
</protein>
<feature type="compositionally biased region" description="Basic and acidic residues" evidence="2">
    <location>
        <begin position="275"/>
        <end position="286"/>
    </location>
</feature>
<feature type="region of interest" description="Disordered" evidence="2">
    <location>
        <begin position="1"/>
        <end position="21"/>
    </location>
</feature>
<dbReference type="EMBL" id="CP038267">
    <property type="protein sequence ID" value="QBR92277.1"/>
    <property type="molecule type" value="Genomic_DNA"/>
</dbReference>
<organism evidence="3 4">
    <name type="scientific">Nocardioides euryhalodurans</name>
    <dbReference type="NCBI Taxonomy" id="2518370"/>
    <lineage>
        <taxon>Bacteria</taxon>
        <taxon>Bacillati</taxon>
        <taxon>Actinomycetota</taxon>
        <taxon>Actinomycetes</taxon>
        <taxon>Propionibacteriales</taxon>
        <taxon>Nocardioidaceae</taxon>
        <taxon>Nocardioides</taxon>
    </lineage>
</organism>
<accession>A0A4P7GKH9</accession>
<evidence type="ECO:0000313" key="3">
    <source>
        <dbReference type="EMBL" id="QBR92277.1"/>
    </source>
</evidence>
<evidence type="ECO:0000313" key="4">
    <source>
        <dbReference type="Proteomes" id="UP000294894"/>
    </source>
</evidence>